<feature type="domain" description="Thiolase C-terminal" evidence="11">
    <location>
        <begin position="271"/>
        <end position="391"/>
    </location>
</feature>
<dbReference type="Pfam" id="PF00108">
    <property type="entry name" value="Thiolase_N"/>
    <property type="match status" value="1"/>
</dbReference>
<dbReference type="EMBL" id="AP028654">
    <property type="protein sequence ID" value="BEP27932.1"/>
    <property type="molecule type" value="Genomic_DNA"/>
</dbReference>
<evidence type="ECO:0000256" key="9">
    <source>
        <dbReference type="RuleBase" id="RU003557"/>
    </source>
</evidence>
<feature type="domain" description="Thiolase N-terminal" evidence="10">
    <location>
        <begin position="4"/>
        <end position="263"/>
    </location>
</feature>
<dbReference type="NCBIfam" id="TIGR01930">
    <property type="entry name" value="AcCoA-C-Actrans"/>
    <property type="match status" value="1"/>
</dbReference>
<dbReference type="PIRSF" id="PIRSF000429">
    <property type="entry name" value="Ac-CoA_Ac_transf"/>
    <property type="match status" value="1"/>
</dbReference>
<evidence type="ECO:0000256" key="4">
    <source>
        <dbReference type="ARBA" id="ARBA00023315"/>
    </source>
</evidence>
<comment type="catalytic activity">
    <reaction evidence="7">
        <text>2 acetyl-CoA = acetoacetyl-CoA + CoA</text>
        <dbReference type="Rhea" id="RHEA:21036"/>
        <dbReference type="ChEBI" id="CHEBI:57286"/>
        <dbReference type="ChEBI" id="CHEBI:57287"/>
        <dbReference type="ChEBI" id="CHEBI:57288"/>
        <dbReference type="EC" id="2.3.1.9"/>
    </reaction>
</comment>
<dbReference type="InterPro" id="IPR020613">
    <property type="entry name" value="Thiolase_CS"/>
</dbReference>
<dbReference type="FunFam" id="3.40.47.10:FF:000010">
    <property type="entry name" value="Acetyl-CoA acetyltransferase (Thiolase)"/>
    <property type="match status" value="1"/>
</dbReference>
<dbReference type="InterPro" id="IPR020615">
    <property type="entry name" value="Thiolase_acyl_enz_int_AS"/>
</dbReference>
<accession>A0AAU9EBK6</accession>
<dbReference type="KEGG" id="hprf:HLPR_02630"/>
<dbReference type="InterPro" id="IPR016039">
    <property type="entry name" value="Thiolase-like"/>
</dbReference>
<feature type="active site" description="Acyl-thioester intermediate" evidence="8">
    <location>
        <position position="88"/>
    </location>
</feature>
<dbReference type="InterPro" id="IPR020616">
    <property type="entry name" value="Thiolase_N"/>
</dbReference>
<keyword evidence="3 9" id="KW-0808">Transferase</keyword>
<dbReference type="EC" id="2.3.1.9" evidence="2"/>
<protein>
    <recommendedName>
        <fullName evidence="6">Acetyl-CoA acetyltransferase</fullName>
        <ecNumber evidence="2">2.3.1.9</ecNumber>
    </recommendedName>
    <alternativeName>
        <fullName evidence="5">Acetoacetyl-CoA thiolase</fullName>
    </alternativeName>
</protein>
<reference evidence="12 13" key="1">
    <citation type="submission" date="2023-08" db="EMBL/GenBank/DDBJ databases">
        <title>Helicovermis profunda gen. nov., sp. nov., a novel mesophilic, fermentative bacterium within the Bacillota from a deep-sea hydrothermal vent chimney.</title>
        <authorList>
            <person name="Miyazaki U."/>
            <person name="Mizutani D."/>
            <person name="Hashimoto Y."/>
            <person name="Tame A."/>
            <person name="Sawayama S."/>
            <person name="Miyazaki J."/>
            <person name="Takai K."/>
            <person name="Nakagawa S."/>
        </authorList>
    </citation>
    <scope>NUCLEOTIDE SEQUENCE [LARGE SCALE GENOMIC DNA]</scope>
    <source>
        <strain evidence="12 13">S502</strain>
    </source>
</reference>
<dbReference type="RefSeq" id="WP_338536290.1">
    <property type="nucleotide sequence ID" value="NZ_AP028654.1"/>
</dbReference>
<evidence type="ECO:0000256" key="8">
    <source>
        <dbReference type="PIRSR" id="PIRSR000429-1"/>
    </source>
</evidence>
<evidence type="ECO:0000259" key="11">
    <source>
        <dbReference type="Pfam" id="PF02803"/>
    </source>
</evidence>
<evidence type="ECO:0000259" key="10">
    <source>
        <dbReference type="Pfam" id="PF00108"/>
    </source>
</evidence>
<evidence type="ECO:0000256" key="3">
    <source>
        <dbReference type="ARBA" id="ARBA00022679"/>
    </source>
</evidence>
<proteinExistence type="inferred from homology"/>
<dbReference type="Proteomes" id="UP001321786">
    <property type="component" value="Chromosome"/>
</dbReference>
<keyword evidence="13" id="KW-1185">Reference proteome</keyword>
<name>A0AAU9EBK6_9FIRM</name>
<gene>
    <name evidence="12" type="ORF">HLPR_02630</name>
</gene>
<evidence type="ECO:0000256" key="6">
    <source>
        <dbReference type="ARBA" id="ARBA00044137"/>
    </source>
</evidence>
<evidence type="ECO:0000313" key="12">
    <source>
        <dbReference type="EMBL" id="BEP27932.1"/>
    </source>
</evidence>
<feature type="active site" description="Proton acceptor" evidence="8">
    <location>
        <position position="349"/>
    </location>
</feature>
<dbReference type="InterPro" id="IPR020617">
    <property type="entry name" value="Thiolase_C"/>
</dbReference>
<dbReference type="InterPro" id="IPR002155">
    <property type="entry name" value="Thiolase"/>
</dbReference>
<evidence type="ECO:0000256" key="7">
    <source>
        <dbReference type="ARBA" id="ARBA00051550"/>
    </source>
</evidence>
<evidence type="ECO:0000256" key="2">
    <source>
        <dbReference type="ARBA" id="ARBA00012705"/>
    </source>
</evidence>
<dbReference type="AlphaFoldDB" id="A0AAU9EBK6"/>
<dbReference type="CDD" id="cd00751">
    <property type="entry name" value="thiolase"/>
    <property type="match status" value="1"/>
</dbReference>
<dbReference type="PROSITE" id="PS00737">
    <property type="entry name" value="THIOLASE_2"/>
    <property type="match status" value="1"/>
</dbReference>
<dbReference type="InterPro" id="IPR020610">
    <property type="entry name" value="Thiolase_AS"/>
</dbReference>
<dbReference type="PROSITE" id="PS00099">
    <property type="entry name" value="THIOLASE_3"/>
    <property type="match status" value="1"/>
</dbReference>
<dbReference type="Pfam" id="PF02803">
    <property type="entry name" value="Thiolase_C"/>
    <property type="match status" value="1"/>
</dbReference>
<organism evidence="12 13">
    <name type="scientific">Helicovermis profundi</name>
    <dbReference type="NCBI Taxonomy" id="3065157"/>
    <lineage>
        <taxon>Bacteria</taxon>
        <taxon>Bacillati</taxon>
        <taxon>Bacillota</taxon>
        <taxon>Clostridia</taxon>
        <taxon>Helicovermis</taxon>
    </lineage>
</organism>
<dbReference type="GO" id="GO:0003985">
    <property type="term" value="F:acetyl-CoA C-acetyltransferase activity"/>
    <property type="evidence" value="ECO:0007669"/>
    <property type="project" value="UniProtKB-EC"/>
</dbReference>
<dbReference type="PANTHER" id="PTHR18919:SF107">
    <property type="entry name" value="ACETYL-COA ACETYLTRANSFERASE, CYTOSOLIC"/>
    <property type="match status" value="1"/>
</dbReference>
<dbReference type="Gene3D" id="3.40.47.10">
    <property type="match status" value="2"/>
</dbReference>
<evidence type="ECO:0000256" key="5">
    <source>
        <dbReference type="ARBA" id="ARBA00030755"/>
    </source>
</evidence>
<sequence>MREVVIVSAVRTGVGSFGGSLKNITPMDLGAKVIKTAIEKAGIKVTDVDEVLFGSVLQAGYGQGVARQAAIKAGLPVEVPAATVNMICGSGLKTVSLAVQSIISGDNDIVIAGGTENMSMSPYVLKNARWGQKMGNGEMYDPMVMDGLWDAFNDYHMGITAENIAEKYNLTREAQDEFSYNSQLRAAKARKEGKFKDEIVAIEIPQRKKDPIIFDYDEYIKENADLEKMKKLRTAFKKDGTVTAASSSGINDGAAAFVVMSKEKADELGVKPLVTLVSHASAGVDPSVMGLGPIPATRKALKKANLTVEDIDLFEANEAFAAQSLAVIKDLGLDIEKVNVNGGAIAIGHPIGASGARILVTLIHEMLKRESTYGVATLCIGGGMGEAVVVKR</sequence>
<dbReference type="SUPFAM" id="SSF53901">
    <property type="entry name" value="Thiolase-like"/>
    <property type="match status" value="2"/>
</dbReference>
<dbReference type="PANTHER" id="PTHR18919">
    <property type="entry name" value="ACETYL-COA C-ACYLTRANSFERASE"/>
    <property type="match status" value="1"/>
</dbReference>
<keyword evidence="4 9" id="KW-0012">Acyltransferase</keyword>
<comment type="similarity">
    <text evidence="1 9">Belongs to the thiolase-like superfamily. Thiolase family.</text>
</comment>
<feature type="active site" description="Proton acceptor" evidence="8">
    <location>
        <position position="379"/>
    </location>
</feature>
<dbReference type="PROSITE" id="PS00098">
    <property type="entry name" value="THIOLASE_1"/>
    <property type="match status" value="1"/>
</dbReference>
<evidence type="ECO:0000313" key="13">
    <source>
        <dbReference type="Proteomes" id="UP001321786"/>
    </source>
</evidence>
<evidence type="ECO:0000256" key="1">
    <source>
        <dbReference type="ARBA" id="ARBA00010982"/>
    </source>
</evidence>